<name>A0AAP8MDT3_9GAMM</name>
<dbReference type="KEGG" id="hja:BST95_06595"/>
<dbReference type="GO" id="GO:0032259">
    <property type="term" value="P:methylation"/>
    <property type="evidence" value="ECO:0007669"/>
    <property type="project" value="UniProtKB-KW"/>
</dbReference>
<keyword evidence="1" id="KW-0489">Methyltransferase</keyword>
<accession>A0AAP8MDT3</accession>
<reference evidence="1 2" key="1">
    <citation type="submission" date="2018-01" db="EMBL/GenBank/DDBJ databases">
        <title>The draft genome sequence of Halioglobus japonicus S1-36.</title>
        <authorList>
            <person name="Du Z.-J."/>
            <person name="Shi M.-J."/>
        </authorList>
    </citation>
    <scope>NUCLEOTIDE SEQUENCE [LARGE SCALE GENOMIC DNA]</scope>
    <source>
        <strain evidence="1 2">S1-36</strain>
    </source>
</reference>
<keyword evidence="2" id="KW-1185">Reference proteome</keyword>
<dbReference type="Gene3D" id="3.40.50.150">
    <property type="entry name" value="Vaccinia Virus protein VP39"/>
    <property type="match status" value="1"/>
</dbReference>
<dbReference type="EMBL" id="PKUR01000003">
    <property type="protein sequence ID" value="PLW85988.1"/>
    <property type="molecule type" value="Genomic_DNA"/>
</dbReference>
<sequence>MHCPLCGDAAPRDYYRDRRRDYLQCNTCELVFVPLQYHLDASAEKAEYDLHENAVDDPGYRRFLARLADPLLQRLAVSSNGLDFGCGPGPALAAILSEAGHSMSLYDLYYYPDQSVFSEQYDFICATEVVEHLAVPGDELARLWQCLRPGGVLGVMTKLVRDVDAFAGWHYKNDPTHVAFFSVTTWQWWAARCDASLEFQGDDVILLEKRR</sequence>
<dbReference type="InterPro" id="IPR029063">
    <property type="entry name" value="SAM-dependent_MTases_sf"/>
</dbReference>
<evidence type="ECO:0000313" key="1">
    <source>
        <dbReference type="EMBL" id="PLW85988.1"/>
    </source>
</evidence>
<proteinExistence type="predicted"/>
<dbReference type="Pfam" id="PF13489">
    <property type="entry name" value="Methyltransf_23"/>
    <property type="match status" value="1"/>
</dbReference>
<organism evidence="1 2">
    <name type="scientific">Halioglobus japonicus</name>
    <dbReference type="NCBI Taxonomy" id="930805"/>
    <lineage>
        <taxon>Bacteria</taxon>
        <taxon>Pseudomonadati</taxon>
        <taxon>Pseudomonadota</taxon>
        <taxon>Gammaproteobacteria</taxon>
        <taxon>Cellvibrionales</taxon>
        <taxon>Halieaceae</taxon>
        <taxon>Halioglobus</taxon>
    </lineage>
</organism>
<comment type="caution">
    <text evidence="1">The sequence shown here is derived from an EMBL/GenBank/DDBJ whole genome shotgun (WGS) entry which is preliminary data.</text>
</comment>
<evidence type="ECO:0000313" key="2">
    <source>
        <dbReference type="Proteomes" id="UP000235162"/>
    </source>
</evidence>
<protein>
    <submittedName>
        <fullName evidence="1">Class I SAM-dependent methyltransferase</fullName>
    </submittedName>
</protein>
<dbReference type="GO" id="GO:0008168">
    <property type="term" value="F:methyltransferase activity"/>
    <property type="evidence" value="ECO:0007669"/>
    <property type="project" value="UniProtKB-KW"/>
</dbReference>
<dbReference type="SUPFAM" id="SSF53335">
    <property type="entry name" value="S-adenosyl-L-methionine-dependent methyltransferases"/>
    <property type="match status" value="1"/>
</dbReference>
<keyword evidence="1" id="KW-0808">Transferase</keyword>
<dbReference type="AlphaFoldDB" id="A0AAP8MDT3"/>
<dbReference type="Proteomes" id="UP000235162">
    <property type="component" value="Unassembled WGS sequence"/>
</dbReference>
<gene>
    <name evidence="1" type="ORF">C0029_15145</name>
</gene>